<keyword evidence="5" id="KW-1185">Reference proteome</keyword>
<organism evidence="4 5">
    <name type="scientific">Morella rubra</name>
    <name type="common">Chinese bayberry</name>
    <dbReference type="NCBI Taxonomy" id="262757"/>
    <lineage>
        <taxon>Eukaryota</taxon>
        <taxon>Viridiplantae</taxon>
        <taxon>Streptophyta</taxon>
        <taxon>Embryophyta</taxon>
        <taxon>Tracheophyta</taxon>
        <taxon>Spermatophyta</taxon>
        <taxon>Magnoliopsida</taxon>
        <taxon>eudicotyledons</taxon>
        <taxon>Gunneridae</taxon>
        <taxon>Pentapetalae</taxon>
        <taxon>rosids</taxon>
        <taxon>fabids</taxon>
        <taxon>Fagales</taxon>
        <taxon>Myricaceae</taxon>
        <taxon>Morella</taxon>
    </lineage>
</organism>
<feature type="chain" id="PRO_5025596659" evidence="3">
    <location>
        <begin position="21"/>
        <end position="358"/>
    </location>
</feature>
<protein>
    <submittedName>
        <fullName evidence="4">GDSL esterase/lipase 6</fullName>
    </submittedName>
</protein>
<dbReference type="InterPro" id="IPR035669">
    <property type="entry name" value="SGNH_plant_lipase-like"/>
</dbReference>
<evidence type="ECO:0000313" key="4">
    <source>
        <dbReference type="EMBL" id="KAB1205644.1"/>
    </source>
</evidence>
<evidence type="ECO:0000256" key="2">
    <source>
        <dbReference type="ARBA" id="ARBA00022729"/>
    </source>
</evidence>
<dbReference type="OrthoDB" id="1600564at2759"/>
<accession>A0A6A1UYX2</accession>
<keyword evidence="2 3" id="KW-0732">Signal</keyword>
<evidence type="ECO:0000256" key="3">
    <source>
        <dbReference type="SAM" id="SignalP"/>
    </source>
</evidence>
<dbReference type="EMBL" id="RXIC02000025">
    <property type="protein sequence ID" value="KAB1205644.1"/>
    <property type="molecule type" value="Genomic_DNA"/>
</dbReference>
<evidence type="ECO:0000256" key="1">
    <source>
        <dbReference type="ARBA" id="ARBA00008668"/>
    </source>
</evidence>
<dbReference type="PANTHER" id="PTHR45966:SF35">
    <property type="entry name" value="GDSL LIPASE_ESTERASE, SGNH HYDROLASE SUPERFAMILY"/>
    <property type="match status" value="1"/>
</dbReference>
<name>A0A6A1UYX2_9ROSI</name>
<dbReference type="InterPro" id="IPR036514">
    <property type="entry name" value="SGNH_hydro_sf"/>
</dbReference>
<evidence type="ECO:0000313" key="5">
    <source>
        <dbReference type="Proteomes" id="UP000516437"/>
    </source>
</evidence>
<dbReference type="Gene3D" id="3.40.50.1110">
    <property type="entry name" value="SGNH hydrolase"/>
    <property type="match status" value="1"/>
</dbReference>
<dbReference type="InterPro" id="IPR044552">
    <property type="entry name" value="GLIP1-5/GLL25"/>
</dbReference>
<dbReference type="InterPro" id="IPR001087">
    <property type="entry name" value="GDSL"/>
</dbReference>
<reference evidence="4 5" key="1">
    <citation type="journal article" date="2019" name="Plant Biotechnol. J.">
        <title>The red bayberry genome and genetic basis of sex determination.</title>
        <authorList>
            <person name="Jia H.M."/>
            <person name="Jia H.J."/>
            <person name="Cai Q.L."/>
            <person name="Wang Y."/>
            <person name="Zhao H.B."/>
            <person name="Yang W.F."/>
            <person name="Wang G.Y."/>
            <person name="Li Y.H."/>
            <person name="Zhan D.L."/>
            <person name="Shen Y.T."/>
            <person name="Niu Q.F."/>
            <person name="Chang L."/>
            <person name="Qiu J."/>
            <person name="Zhao L."/>
            <person name="Xie H.B."/>
            <person name="Fu W.Y."/>
            <person name="Jin J."/>
            <person name="Li X.W."/>
            <person name="Jiao Y."/>
            <person name="Zhou C.C."/>
            <person name="Tu T."/>
            <person name="Chai C.Y."/>
            <person name="Gao J.L."/>
            <person name="Fan L.J."/>
            <person name="van de Weg E."/>
            <person name="Wang J.Y."/>
            <person name="Gao Z.S."/>
        </authorList>
    </citation>
    <scope>NUCLEOTIDE SEQUENCE [LARGE SCALE GENOMIC DNA]</scope>
    <source>
        <tissue evidence="4">Leaves</tissue>
    </source>
</reference>
<comment type="similarity">
    <text evidence="1">Belongs to the 'GDSL' lipolytic enzyme family.</text>
</comment>
<sequence length="358" mass="40363">MVKFILTLILLSTLQVLAFSAENIGIFTFGDSIFDAGNNHFNQKIGAQADFPPYGSSYFPYPTGRFTNGRTVVDFICEYLGIDFQQPYLEAYLTVANGTLHSYPSNGINFASAGSGVLSETNKFEGAMSLELQLRQFRSLVLEGQIDRDLIRNSLFFLEAGSNDIFNYFMTNSSQTPKAYVQTMLYEMQSIVDDLYLLGARRIALFSLGPVGCVPARAMLSETTPQHTCFEPMNVMAKRYNHGLHKLVESKNRRYPGAVLTYGDVFNIVHHIRLHPEKYGFFDVNDACCGSGILRGELQCGRGSIYQVCDNPDEFMFWDFFHPTEHTYRILASELWSGSSARIRPVNLKFLATHLKRA</sequence>
<dbReference type="PANTHER" id="PTHR45966">
    <property type="entry name" value="GDSL-LIKE LIPASE/ACYLHYDROLASE"/>
    <property type="match status" value="1"/>
</dbReference>
<proteinExistence type="inferred from homology"/>
<feature type="signal peptide" evidence="3">
    <location>
        <begin position="1"/>
        <end position="20"/>
    </location>
</feature>
<dbReference type="Pfam" id="PF00657">
    <property type="entry name" value="Lipase_GDSL"/>
    <property type="match status" value="1"/>
</dbReference>
<dbReference type="CDD" id="cd01837">
    <property type="entry name" value="SGNH_plant_lipase_like"/>
    <property type="match status" value="1"/>
</dbReference>
<comment type="caution">
    <text evidence="4">The sequence shown here is derived from an EMBL/GenBank/DDBJ whole genome shotgun (WGS) entry which is preliminary data.</text>
</comment>
<dbReference type="Proteomes" id="UP000516437">
    <property type="component" value="Chromosome 7"/>
</dbReference>
<dbReference type="GO" id="GO:0016298">
    <property type="term" value="F:lipase activity"/>
    <property type="evidence" value="ECO:0007669"/>
    <property type="project" value="TreeGrafter"/>
</dbReference>
<gene>
    <name evidence="4" type="ORF">CJ030_MR7G017816</name>
</gene>
<dbReference type="AlphaFoldDB" id="A0A6A1UYX2"/>
<dbReference type="SUPFAM" id="SSF52266">
    <property type="entry name" value="SGNH hydrolase"/>
    <property type="match status" value="1"/>
</dbReference>